<keyword evidence="4 5" id="KW-0472">Membrane</keyword>
<dbReference type="SUPFAM" id="SSF109640">
    <property type="entry name" value="KRAB domain (Kruppel-associated box)"/>
    <property type="match status" value="1"/>
</dbReference>
<name>A0ABM3SI41_BALAC</name>
<evidence type="ECO:0000256" key="4">
    <source>
        <dbReference type="ARBA" id="ARBA00023136"/>
    </source>
</evidence>
<dbReference type="InterPro" id="IPR036051">
    <property type="entry name" value="KRAB_dom_sf"/>
</dbReference>
<organism evidence="7 8">
    <name type="scientific">Balaenoptera acutorostrata</name>
    <name type="common">Common minke whale</name>
    <name type="synonym">Balaena rostrata</name>
    <dbReference type="NCBI Taxonomy" id="9767"/>
    <lineage>
        <taxon>Eukaryota</taxon>
        <taxon>Metazoa</taxon>
        <taxon>Chordata</taxon>
        <taxon>Craniata</taxon>
        <taxon>Vertebrata</taxon>
        <taxon>Euteleostomi</taxon>
        <taxon>Mammalia</taxon>
        <taxon>Eutheria</taxon>
        <taxon>Laurasiatheria</taxon>
        <taxon>Artiodactyla</taxon>
        <taxon>Whippomorpha</taxon>
        <taxon>Cetacea</taxon>
        <taxon>Mysticeti</taxon>
        <taxon>Balaenopteridae</taxon>
        <taxon>Balaenoptera</taxon>
    </lineage>
</organism>
<gene>
    <name evidence="8" type="primary">HAS1</name>
</gene>
<dbReference type="SMART" id="SM00349">
    <property type="entry name" value="KRAB"/>
    <property type="match status" value="1"/>
</dbReference>
<sequence length="693" mass="77977">MTKSQGLLSFNDVAVDFTWEEWQLLDTVQKNLYRDVMLENYSNLMSLGYQVTKPEPVMHLEKGKEKEKAVVEREFPIQCGPGALALRRSRSRSRRCCLHPSSHSALLLPEKTLDVPKPSPAARHCSGLARRVLTIAFALLILGLMTWAYAAGVPLASDRYGLLAFGLYGAFLSVHLVAQSLFAYLEHRRVAAAAARRAAARGPPDAATARSVALTISAYQEDPAYLRQCLVSARALVYPRARLRILMVVDGNRAEDLYMVDMFREVFADEDPATYVWESNYHQPWEPAAAGAAGEGAYREVEAEDPGRLAVEALVRTRRCVCVAQRWGGKREVMYTAFKALGDSVDYVQVCDSDTRLDPVALLELVQVLDEDPRVGAVGGDVRILNPLDSWVSFLSSLRYWVAFNVERACQSYFHCVSCISGPLGLYRNNLLQQFLEAWYNQKFLGTHCTFGDDRHLTNRMLSMGYATKYTSRSRCYSETPSSFLRWLSQQTRWSKSYFREWLYNALWWHRHHAWMTYEAVVSGLFPFFVAATVLRLFYAGRPWALLWVLLCVQGVALAKAAFAAWLRGCPRLLLLSLYAPLYMGGLLPAKFLALATMSQSGWGTSGRRRLAANYVPVLPLALWALLLLGGLVRSVVHEARADWSGASRAAEARHLAAGAGAYVGYWAIMLTLYWVWVRRLCRRRAGGYRVQV</sequence>
<dbReference type="InterPro" id="IPR001909">
    <property type="entry name" value="KRAB"/>
</dbReference>
<comment type="subcellular location">
    <subcellularLocation>
        <location evidence="1">Membrane</location>
    </subcellularLocation>
</comment>
<feature type="transmembrane region" description="Helical" evidence="5">
    <location>
        <begin position="545"/>
        <end position="566"/>
    </location>
</feature>
<dbReference type="EC" id="2.4.1.212" evidence="3"/>
<dbReference type="PROSITE" id="PS50805">
    <property type="entry name" value="KRAB"/>
    <property type="match status" value="1"/>
</dbReference>
<protein>
    <recommendedName>
        <fullName evidence="3">hyaluronan synthase</fullName>
        <ecNumber evidence="3">2.4.1.212</ecNumber>
    </recommendedName>
</protein>
<feature type="transmembrane region" description="Helical" evidence="5">
    <location>
        <begin position="656"/>
        <end position="677"/>
    </location>
</feature>
<evidence type="ECO:0000256" key="1">
    <source>
        <dbReference type="ARBA" id="ARBA00004370"/>
    </source>
</evidence>
<dbReference type="Gene3D" id="3.90.550.10">
    <property type="entry name" value="Spore Coat Polysaccharide Biosynthesis Protein SpsA, Chain A"/>
    <property type="match status" value="1"/>
</dbReference>
<keyword evidence="5" id="KW-0812">Transmembrane</keyword>
<proteinExistence type="predicted"/>
<evidence type="ECO:0000256" key="3">
    <source>
        <dbReference type="ARBA" id="ARBA00012207"/>
    </source>
</evidence>
<dbReference type="CDD" id="cd07765">
    <property type="entry name" value="KRAB_A-box"/>
    <property type="match status" value="1"/>
</dbReference>
<evidence type="ECO:0000259" key="6">
    <source>
        <dbReference type="PROSITE" id="PS50805"/>
    </source>
</evidence>
<evidence type="ECO:0000313" key="8">
    <source>
        <dbReference type="RefSeq" id="XP_057389504.1"/>
    </source>
</evidence>
<feature type="transmembrane region" description="Helical" evidence="5">
    <location>
        <begin position="162"/>
        <end position="185"/>
    </location>
</feature>
<reference evidence="8" key="1">
    <citation type="submission" date="2025-08" db="UniProtKB">
        <authorList>
            <consortium name="RefSeq"/>
        </authorList>
    </citation>
    <scope>IDENTIFICATION</scope>
</reference>
<keyword evidence="5" id="KW-1133">Transmembrane helix</keyword>
<dbReference type="InterPro" id="IPR029044">
    <property type="entry name" value="Nucleotide-diphossugar_trans"/>
</dbReference>
<dbReference type="Pfam" id="PF01352">
    <property type="entry name" value="KRAB"/>
    <property type="match status" value="1"/>
</dbReference>
<accession>A0ABM3SI41</accession>
<feature type="transmembrane region" description="Helical" evidence="5">
    <location>
        <begin position="132"/>
        <end position="150"/>
    </location>
</feature>
<feature type="transmembrane region" description="Helical" evidence="5">
    <location>
        <begin position="520"/>
        <end position="539"/>
    </location>
</feature>
<dbReference type="Gene3D" id="6.10.140.140">
    <property type="match status" value="1"/>
</dbReference>
<evidence type="ECO:0000256" key="2">
    <source>
        <dbReference type="ARBA" id="ARBA00004698"/>
    </source>
</evidence>
<feature type="domain" description="KRAB" evidence="6">
    <location>
        <begin position="8"/>
        <end position="79"/>
    </location>
</feature>
<dbReference type="PANTHER" id="PTHR22913">
    <property type="entry name" value="HYALURONAN SYNTHASE"/>
    <property type="match status" value="1"/>
</dbReference>
<dbReference type="Proteomes" id="UP001652580">
    <property type="component" value="Chromosome 19"/>
</dbReference>
<comment type="pathway">
    <text evidence="2">Glycan biosynthesis; hyaluronan biosynthesis.</text>
</comment>
<feature type="transmembrane region" description="Helical" evidence="5">
    <location>
        <begin position="615"/>
        <end position="636"/>
    </location>
</feature>
<dbReference type="SUPFAM" id="SSF53448">
    <property type="entry name" value="Nucleotide-diphospho-sugar transferases"/>
    <property type="match status" value="1"/>
</dbReference>
<evidence type="ECO:0000256" key="5">
    <source>
        <dbReference type="SAM" id="Phobius"/>
    </source>
</evidence>
<dbReference type="Pfam" id="PF13641">
    <property type="entry name" value="Glyco_tranf_2_3"/>
    <property type="match status" value="1"/>
</dbReference>
<dbReference type="RefSeq" id="XP_057389504.1">
    <property type="nucleotide sequence ID" value="XM_057533521.1"/>
</dbReference>
<keyword evidence="7" id="KW-1185">Reference proteome</keyword>
<dbReference type="GeneID" id="103000459"/>
<evidence type="ECO:0000313" key="7">
    <source>
        <dbReference type="Proteomes" id="UP001652580"/>
    </source>
</evidence>
<feature type="transmembrane region" description="Helical" evidence="5">
    <location>
        <begin position="573"/>
        <end position="595"/>
    </location>
</feature>
<dbReference type="PANTHER" id="PTHR22913:SF4">
    <property type="entry name" value="HYALURONAN SYNTHASE 1"/>
    <property type="match status" value="1"/>
</dbReference>